<protein>
    <recommendedName>
        <fullName evidence="7">Cyclohex-1-ene-1-carbonyl-CoA dehydrogenase</fullName>
        <ecNumber evidence="6">1.3.8.10</ecNumber>
    </recommendedName>
</protein>
<evidence type="ECO:0000256" key="2">
    <source>
        <dbReference type="ARBA" id="ARBA00009347"/>
    </source>
</evidence>
<dbReference type="FunFam" id="2.40.110.10:FF:000001">
    <property type="entry name" value="Acyl-CoA dehydrogenase, mitochondrial"/>
    <property type="match status" value="1"/>
</dbReference>
<name>A0AAC9CXF1_9FLAO</name>
<evidence type="ECO:0000256" key="3">
    <source>
        <dbReference type="ARBA" id="ARBA00022630"/>
    </source>
</evidence>
<sequence>MNFDYNETQIMIAQSIKDFAEKNIRPYIMEWDEEQIFPIPLFKKLGEMGFMGVLVPEEYGGSGLGYHEYVTVIEEISKVDPSIGLSVAAHNSLCTNHILTFGNEEQKKKWLPKLATAEYIGAWGLTEHNTGSDAGGMNTTAVKDGDHWIVNGAKNFITHGISGDIAVVIVRTGEKGDSKGMTAFVFEKGMKGFSSGKKENKLGMRASETAELVFDSCRVPDANRLGEVGQGFVQAMKILDGGRISIGALSLGIAKGAYEAALKYSKERHQFGQPISNFQGISFKLADMATEIEASELLLHKAAYLKQQHKPITTLGAMAKMYASEACVKIANDAVQIHGGYGYTKDFPVEKFYRDSKLCTIGEGTTEIQKLVISRNLLK</sequence>
<feature type="domain" description="Acyl-CoA oxidase/dehydrogenase middle" evidence="10">
    <location>
        <begin position="123"/>
        <end position="217"/>
    </location>
</feature>
<dbReference type="PROSITE" id="PS00073">
    <property type="entry name" value="ACYL_COA_DH_2"/>
    <property type="match status" value="1"/>
</dbReference>
<keyword evidence="3 8" id="KW-0285">Flavoprotein</keyword>
<comment type="similarity">
    <text evidence="2 8">Belongs to the acyl-CoA dehydrogenase family.</text>
</comment>
<dbReference type="PIRSF" id="PIRSF016578">
    <property type="entry name" value="HsaA"/>
    <property type="match status" value="1"/>
</dbReference>
<dbReference type="FunFam" id="1.20.140.10:FF:000004">
    <property type="entry name" value="Acyl-CoA dehydrogenase FadE25"/>
    <property type="match status" value="1"/>
</dbReference>
<dbReference type="Pfam" id="PF02771">
    <property type="entry name" value="Acyl-CoA_dh_N"/>
    <property type="match status" value="1"/>
</dbReference>
<dbReference type="Gene3D" id="1.20.140.10">
    <property type="entry name" value="Butyryl-CoA Dehydrogenase, subunit A, domain 3"/>
    <property type="match status" value="1"/>
</dbReference>
<dbReference type="InterPro" id="IPR046373">
    <property type="entry name" value="Acyl-CoA_Oxase/DH_mid-dom_sf"/>
</dbReference>
<accession>A0AAC9CXF1</accession>
<dbReference type="SUPFAM" id="SSF56645">
    <property type="entry name" value="Acyl-CoA dehydrogenase NM domain-like"/>
    <property type="match status" value="1"/>
</dbReference>
<evidence type="ECO:0000313" key="13">
    <source>
        <dbReference type="Proteomes" id="UP000093276"/>
    </source>
</evidence>
<organism evidence="12 13">
    <name type="scientific">Flavobacterium anhuiense</name>
    <dbReference type="NCBI Taxonomy" id="459526"/>
    <lineage>
        <taxon>Bacteria</taxon>
        <taxon>Pseudomonadati</taxon>
        <taxon>Bacteroidota</taxon>
        <taxon>Flavobacteriia</taxon>
        <taxon>Flavobacteriales</taxon>
        <taxon>Flavobacteriaceae</taxon>
        <taxon>Flavobacterium</taxon>
    </lineage>
</organism>
<keyword evidence="4 8" id="KW-0274">FAD</keyword>
<dbReference type="Pfam" id="PF02770">
    <property type="entry name" value="Acyl-CoA_dh_M"/>
    <property type="match status" value="1"/>
</dbReference>
<evidence type="ECO:0000256" key="7">
    <source>
        <dbReference type="ARBA" id="ARBA00072305"/>
    </source>
</evidence>
<evidence type="ECO:0000259" key="11">
    <source>
        <dbReference type="Pfam" id="PF02771"/>
    </source>
</evidence>
<feature type="domain" description="Acyl-CoA dehydrogenase/oxidase N-terminal" evidence="11">
    <location>
        <begin position="6"/>
        <end position="118"/>
    </location>
</feature>
<dbReference type="InterPro" id="IPR006089">
    <property type="entry name" value="Acyl-CoA_DH_CS"/>
</dbReference>
<evidence type="ECO:0000313" key="12">
    <source>
        <dbReference type="EMBL" id="AOC93817.1"/>
    </source>
</evidence>
<dbReference type="EC" id="1.3.8.10" evidence="6"/>
<dbReference type="GeneID" id="32306563"/>
<comment type="cofactor">
    <cofactor evidence="1 8">
        <name>FAD</name>
        <dbReference type="ChEBI" id="CHEBI:57692"/>
    </cofactor>
</comment>
<dbReference type="PANTHER" id="PTHR43884:SF12">
    <property type="entry name" value="ISOVALERYL-COA DEHYDROGENASE, MITOCHONDRIAL-RELATED"/>
    <property type="match status" value="1"/>
</dbReference>
<gene>
    <name evidence="12" type="primary">acdA_1</name>
    <name evidence="12" type="ORF">BB050_00672</name>
</gene>
<evidence type="ECO:0000256" key="4">
    <source>
        <dbReference type="ARBA" id="ARBA00022827"/>
    </source>
</evidence>
<feature type="domain" description="Acyl-CoA dehydrogenase/oxidase C-terminal" evidence="9">
    <location>
        <begin position="229"/>
        <end position="378"/>
    </location>
</feature>
<evidence type="ECO:0000256" key="8">
    <source>
        <dbReference type="RuleBase" id="RU362125"/>
    </source>
</evidence>
<dbReference type="Gene3D" id="2.40.110.10">
    <property type="entry name" value="Butyryl-CoA Dehydrogenase, subunit A, domain 2"/>
    <property type="match status" value="1"/>
</dbReference>
<evidence type="ECO:0000259" key="9">
    <source>
        <dbReference type="Pfam" id="PF00441"/>
    </source>
</evidence>
<evidence type="ECO:0000259" key="10">
    <source>
        <dbReference type="Pfam" id="PF02770"/>
    </source>
</evidence>
<evidence type="ECO:0000256" key="6">
    <source>
        <dbReference type="ARBA" id="ARBA00066362"/>
    </source>
</evidence>
<dbReference type="KEGG" id="fjg:BB050_00672"/>
<dbReference type="FunFam" id="1.10.540.10:FF:000002">
    <property type="entry name" value="Acyl-CoA dehydrogenase FadE19"/>
    <property type="match status" value="1"/>
</dbReference>
<dbReference type="InterPro" id="IPR013786">
    <property type="entry name" value="AcylCoA_DH/ox_N"/>
</dbReference>
<dbReference type="Pfam" id="PF00441">
    <property type="entry name" value="Acyl-CoA_dh_1"/>
    <property type="match status" value="1"/>
</dbReference>
<dbReference type="InterPro" id="IPR009100">
    <property type="entry name" value="AcylCoA_DH/oxidase_NM_dom_sf"/>
</dbReference>
<dbReference type="Gene3D" id="1.10.540.10">
    <property type="entry name" value="Acyl-CoA dehydrogenase/oxidase, N-terminal domain"/>
    <property type="match status" value="1"/>
</dbReference>
<dbReference type="InterPro" id="IPR036250">
    <property type="entry name" value="AcylCo_DH-like_C"/>
</dbReference>
<evidence type="ECO:0000256" key="5">
    <source>
        <dbReference type="ARBA" id="ARBA00023002"/>
    </source>
</evidence>
<dbReference type="InterPro" id="IPR006091">
    <property type="entry name" value="Acyl-CoA_Oxase/DH_mid-dom"/>
</dbReference>
<proteinExistence type="inferred from homology"/>
<dbReference type="SUPFAM" id="SSF47203">
    <property type="entry name" value="Acyl-CoA dehydrogenase C-terminal domain-like"/>
    <property type="match status" value="1"/>
</dbReference>
<dbReference type="RefSeq" id="WP_066032588.1">
    <property type="nucleotide sequence ID" value="NZ_CP016907.1"/>
</dbReference>
<dbReference type="Proteomes" id="UP000093276">
    <property type="component" value="Chromosome"/>
</dbReference>
<dbReference type="PANTHER" id="PTHR43884">
    <property type="entry name" value="ACYL-COA DEHYDROGENASE"/>
    <property type="match status" value="1"/>
</dbReference>
<evidence type="ECO:0000256" key="1">
    <source>
        <dbReference type="ARBA" id="ARBA00001974"/>
    </source>
</evidence>
<reference evidence="12 13" key="1">
    <citation type="submission" date="2016-08" db="EMBL/GenBank/DDBJ databases">
        <title>Complete genome sequence of Flavobacterium johnsoniae strain GSE09, a volatile-producing biocontrol agent isolated from cucumber (Cucumis sativus).</title>
        <authorList>
            <person name="Jeong J.-J."/>
            <person name="Oh J.Y."/>
            <person name="Jim Y.J."/>
            <person name="Sang M.K."/>
            <person name="Kim K.D."/>
        </authorList>
    </citation>
    <scope>NUCLEOTIDE SEQUENCE [LARGE SCALE GENOMIC DNA]</scope>
    <source>
        <strain evidence="12 13">GSE09</strain>
    </source>
</reference>
<dbReference type="AlphaFoldDB" id="A0AAC9CXF1"/>
<dbReference type="InterPro" id="IPR037069">
    <property type="entry name" value="AcylCoA_DH/ox_N_sf"/>
</dbReference>
<dbReference type="GO" id="GO:0050660">
    <property type="term" value="F:flavin adenine dinucleotide binding"/>
    <property type="evidence" value="ECO:0007669"/>
    <property type="project" value="InterPro"/>
</dbReference>
<dbReference type="InterPro" id="IPR009075">
    <property type="entry name" value="AcylCo_DH/oxidase_C"/>
</dbReference>
<keyword evidence="5 8" id="KW-0560">Oxidoreductase</keyword>
<dbReference type="GO" id="GO:0003995">
    <property type="term" value="F:acyl-CoA dehydrogenase activity"/>
    <property type="evidence" value="ECO:0007669"/>
    <property type="project" value="InterPro"/>
</dbReference>
<dbReference type="EMBL" id="CP016907">
    <property type="protein sequence ID" value="AOC93817.1"/>
    <property type="molecule type" value="Genomic_DNA"/>
</dbReference>